<feature type="domain" description="tRNA-guanine(15) transglycosylase-like" evidence="2">
    <location>
        <begin position="144"/>
        <end position="280"/>
    </location>
</feature>
<dbReference type="InterPro" id="IPR050076">
    <property type="entry name" value="ArchSynthase1/Queuine_TRR"/>
</dbReference>
<reference evidence="4 6" key="3">
    <citation type="submission" date="2016-10" db="EMBL/GenBank/DDBJ databases">
        <authorList>
            <person name="Varghese N."/>
            <person name="Submissions S."/>
        </authorList>
    </citation>
    <scope>NUCLEOTIDE SEQUENCE [LARGE SCALE GENOMIC DNA]</scope>
    <source>
        <strain evidence="4 6">ATCC 33218</strain>
    </source>
</reference>
<proteinExistence type="predicted"/>
<evidence type="ECO:0000313" key="6">
    <source>
        <dbReference type="Proteomes" id="UP000182998"/>
    </source>
</evidence>
<dbReference type="KEGG" id="tmc:LMI_2330"/>
<dbReference type="PATRIC" id="fig|451.8.peg.2951"/>
<dbReference type="HOGENOM" id="CLU_996750_0_0_6"/>
<dbReference type="InterPro" id="IPR002616">
    <property type="entry name" value="tRNA_ribo_trans-like"/>
</dbReference>
<dbReference type="EMBL" id="FMVN01000008">
    <property type="protein sequence ID" value="SCY46834.1"/>
    <property type="molecule type" value="Genomic_DNA"/>
</dbReference>
<accession>A0A098GGK7</accession>
<dbReference type="InterPro" id="IPR036511">
    <property type="entry name" value="TGT-like_sf"/>
</dbReference>
<feature type="domain" description="tRNA-guanine(15) transglycosylase-like" evidence="2">
    <location>
        <begin position="8"/>
        <end position="113"/>
    </location>
</feature>
<dbReference type="STRING" id="451.B6N58_04520"/>
<dbReference type="PANTHER" id="PTHR46499">
    <property type="entry name" value="QUEUINE TRNA-RIBOSYLTRANSFERASE"/>
    <property type="match status" value="1"/>
</dbReference>
<dbReference type="Pfam" id="PF01702">
    <property type="entry name" value="TGT"/>
    <property type="match status" value="2"/>
</dbReference>
<dbReference type="SUPFAM" id="SSF51713">
    <property type="entry name" value="tRNA-guanine transglycosylase"/>
    <property type="match status" value="1"/>
</dbReference>
<dbReference type="GO" id="GO:0005737">
    <property type="term" value="C:cytoplasm"/>
    <property type="evidence" value="ECO:0007669"/>
    <property type="project" value="TreeGrafter"/>
</dbReference>
<dbReference type="RefSeq" id="WP_045099811.1">
    <property type="nucleotide sequence ID" value="NZ_CP020614.1"/>
</dbReference>
<keyword evidence="1" id="KW-0819">tRNA processing</keyword>
<organism evidence="3 5">
    <name type="scientific">Legionella micdadei</name>
    <name type="common">Tatlockia micdadei</name>
    <dbReference type="NCBI Taxonomy" id="451"/>
    <lineage>
        <taxon>Bacteria</taxon>
        <taxon>Pseudomonadati</taxon>
        <taxon>Pseudomonadota</taxon>
        <taxon>Gammaproteobacteria</taxon>
        <taxon>Legionellales</taxon>
        <taxon>Legionellaceae</taxon>
        <taxon>Legionella</taxon>
    </lineage>
</organism>
<evidence type="ECO:0000259" key="2">
    <source>
        <dbReference type="Pfam" id="PF01702"/>
    </source>
</evidence>
<dbReference type="OrthoDB" id="5647128at2"/>
<evidence type="ECO:0000313" key="4">
    <source>
        <dbReference type="EMBL" id="SCY46834.1"/>
    </source>
</evidence>
<reference evidence="3" key="1">
    <citation type="submission" date="2014-09" db="EMBL/GenBank/DDBJ databases">
        <authorList>
            <person name="GOMEZ-VALERO Laura"/>
        </authorList>
    </citation>
    <scope>NUCLEOTIDE SEQUENCE</scope>
    <source>
        <strain evidence="3">ATCC33218</strain>
    </source>
</reference>
<evidence type="ECO:0000256" key="1">
    <source>
        <dbReference type="ARBA" id="ARBA00022694"/>
    </source>
</evidence>
<protein>
    <submittedName>
        <fullName evidence="3">Queuine tRNA-ribosyltransferase</fullName>
    </submittedName>
</protein>
<keyword evidence="3" id="KW-0808">Transferase</keyword>
<dbReference type="PANTHER" id="PTHR46499:SF1">
    <property type="entry name" value="QUEUINE TRNA-RIBOSYLTRANSFERASE"/>
    <property type="match status" value="1"/>
</dbReference>
<dbReference type="GO" id="GO:0002099">
    <property type="term" value="P:tRNA wobble guanine modification"/>
    <property type="evidence" value="ECO:0007669"/>
    <property type="project" value="TreeGrafter"/>
</dbReference>
<evidence type="ECO:0000313" key="3">
    <source>
        <dbReference type="EMBL" id="CEG61598.1"/>
    </source>
</evidence>
<dbReference type="Gene3D" id="3.20.20.105">
    <property type="entry name" value="Queuine tRNA-ribosyltransferase-like"/>
    <property type="match status" value="2"/>
</dbReference>
<dbReference type="GO" id="GO:0016740">
    <property type="term" value="F:transferase activity"/>
    <property type="evidence" value="ECO:0007669"/>
    <property type="project" value="UniProtKB-KW"/>
</dbReference>
<evidence type="ECO:0000313" key="5">
    <source>
        <dbReference type="Proteomes" id="UP000032414"/>
    </source>
</evidence>
<dbReference type="Proteomes" id="UP000032414">
    <property type="component" value="Chromosome I"/>
</dbReference>
<dbReference type="EMBL" id="LN614830">
    <property type="protein sequence ID" value="CEG61598.1"/>
    <property type="molecule type" value="Genomic_DNA"/>
</dbReference>
<reference evidence="5" key="2">
    <citation type="submission" date="2014-09" db="EMBL/GenBank/DDBJ databases">
        <authorList>
            <person name="Gomez-Valero L."/>
        </authorList>
    </citation>
    <scope>NUCLEOTIDE SEQUENCE [LARGE SCALE GENOMIC DNA]</scope>
    <source>
        <strain evidence="5">ATCC33218</strain>
    </source>
</reference>
<keyword evidence="6" id="KW-1185">Reference proteome</keyword>
<name>A0A098GGK7_LEGMI</name>
<sequence>MQQKKKTHFVPVFTSKAGACLTLRNWQEVGVEALSYYLHELLMKPGMQLFEYLPDLRAYCGWQGRIVLNASLLSKGGDGIYSFRSHFDGSTIRITDDELFSIVLKLKPDIVVFPSCFLTYLSEFNQLAPNELKIFIVGNESSVKFHTTNFGSYLIYDQKTAFSDFLRSLKKYDEKSVYLAGEFDLLQLEELVAHGIRFIESDKPANDAINGRIYTHQGDIALLETQMAQLHEVIDAECACPTCEQKFTRAYLHHLLLQTPLLCQRFLIQHNEYFYLQHIRSEDQA</sequence>
<gene>
    <name evidence="3" type="ORF">LMI_2330</name>
    <name evidence="4" type="ORF">SAMN02982997_01805</name>
</gene>
<dbReference type="AlphaFoldDB" id="A0A098GGK7"/>
<dbReference type="Proteomes" id="UP000182998">
    <property type="component" value="Unassembled WGS sequence"/>
</dbReference>